<dbReference type="KEGG" id="lrs:PX52LOC_00704"/>
<evidence type="ECO:0000256" key="4">
    <source>
        <dbReference type="ARBA" id="ARBA00022989"/>
    </source>
</evidence>
<dbReference type="Gene3D" id="1.10.357.140">
    <property type="entry name" value="UbiA prenyltransferase"/>
    <property type="match status" value="1"/>
</dbReference>
<evidence type="ECO:0000313" key="8">
    <source>
        <dbReference type="Proteomes" id="UP000324974"/>
    </source>
</evidence>
<protein>
    <submittedName>
        <fullName evidence="7">Protoheme IX farnesyltransferase</fullName>
        <ecNumber evidence="7">2.5.1.-</ecNumber>
    </submittedName>
</protein>
<feature type="transmembrane region" description="Helical" evidence="6">
    <location>
        <begin position="12"/>
        <end position="34"/>
    </location>
</feature>
<feature type="transmembrane region" description="Helical" evidence="6">
    <location>
        <begin position="189"/>
        <end position="206"/>
    </location>
</feature>
<sequence length="293" mass="30998">MKGKLLAYAQLLRIPNVFTAFADIAMAACAAGYVADRPDVFAVLLLASGCLYCGGMVWNDFFDRGEDAKARPFRPIPSGRVPVRVALLLGLTLMAGGVALTLFVPTAFPIALAIVAAVVLYDAWLKHTPFGPVAMGTCRFLNILLGLSGAGGDVLALPSLHLAATTGLYIVGVTWFARTEEGQSNRRQLILAAVVMLAALGLAVTVPTHRLPGTTPIYFPYLVVAFGVLVGVKVVAAIQQPGPKEVQAAVKRSILGLVALDAVLATAFVGAWGLLILLLYLPARWLGRWVYST</sequence>
<gene>
    <name evidence="7" type="primary">cyoE_1</name>
    <name evidence="7" type="ORF">PX52LOC_00704</name>
</gene>
<organism evidence="7 8">
    <name type="scientific">Limnoglobus roseus</name>
    <dbReference type="NCBI Taxonomy" id="2598579"/>
    <lineage>
        <taxon>Bacteria</taxon>
        <taxon>Pseudomonadati</taxon>
        <taxon>Planctomycetota</taxon>
        <taxon>Planctomycetia</taxon>
        <taxon>Gemmatales</taxon>
        <taxon>Gemmataceae</taxon>
        <taxon>Limnoglobus</taxon>
    </lineage>
</organism>
<evidence type="ECO:0000256" key="6">
    <source>
        <dbReference type="SAM" id="Phobius"/>
    </source>
</evidence>
<comment type="subcellular location">
    <subcellularLocation>
        <location evidence="1">Membrane</location>
        <topology evidence="1">Multi-pass membrane protein</topology>
    </subcellularLocation>
</comment>
<feature type="transmembrane region" description="Helical" evidence="6">
    <location>
        <begin position="156"/>
        <end position="177"/>
    </location>
</feature>
<keyword evidence="5 6" id="KW-0472">Membrane</keyword>
<dbReference type="PANTHER" id="PTHR42723">
    <property type="entry name" value="CHLOROPHYLL SYNTHASE"/>
    <property type="match status" value="1"/>
</dbReference>
<keyword evidence="3 6" id="KW-0812">Transmembrane</keyword>
<evidence type="ECO:0000256" key="5">
    <source>
        <dbReference type="ARBA" id="ARBA00023136"/>
    </source>
</evidence>
<dbReference type="InterPro" id="IPR000537">
    <property type="entry name" value="UbiA_prenyltransferase"/>
</dbReference>
<dbReference type="EMBL" id="CP042425">
    <property type="protein sequence ID" value="QEL13846.1"/>
    <property type="molecule type" value="Genomic_DNA"/>
</dbReference>
<evidence type="ECO:0000256" key="1">
    <source>
        <dbReference type="ARBA" id="ARBA00004141"/>
    </source>
</evidence>
<proteinExistence type="predicted"/>
<dbReference type="CDD" id="cd13964">
    <property type="entry name" value="PT_UbiA_1"/>
    <property type="match status" value="1"/>
</dbReference>
<feature type="transmembrane region" description="Helical" evidence="6">
    <location>
        <begin position="218"/>
        <end position="236"/>
    </location>
</feature>
<keyword evidence="7" id="KW-0808">Transferase</keyword>
<dbReference type="RefSeq" id="WP_246173642.1">
    <property type="nucleotide sequence ID" value="NZ_CP042425.1"/>
</dbReference>
<feature type="transmembrane region" description="Helical" evidence="6">
    <location>
        <begin position="81"/>
        <end position="100"/>
    </location>
</feature>
<dbReference type="Proteomes" id="UP000324974">
    <property type="component" value="Chromosome"/>
</dbReference>
<dbReference type="InterPro" id="IPR050475">
    <property type="entry name" value="Prenyltransferase_related"/>
</dbReference>
<feature type="transmembrane region" description="Helical" evidence="6">
    <location>
        <begin position="40"/>
        <end position="61"/>
    </location>
</feature>
<keyword evidence="4 6" id="KW-1133">Transmembrane helix</keyword>
<feature type="transmembrane region" description="Helical" evidence="6">
    <location>
        <begin position="257"/>
        <end position="281"/>
    </location>
</feature>
<evidence type="ECO:0000256" key="2">
    <source>
        <dbReference type="ARBA" id="ARBA00022475"/>
    </source>
</evidence>
<dbReference type="GO" id="GO:0016765">
    <property type="term" value="F:transferase activity, transferring alkyl or aryl (other than methyl) groups"/>
    <property type="evidence" value="ECO:0007669"/>
    <property type="project" value="InterPro"/>
</dbReference>
<name>A0A5C1A7A1_9BACT</name>
<reference evidence="8" key="1">
    <citation type="submission" date="2019-08" db="EMBL/GenBank/DDBJ databases">
        <title>Limnoglobus roseus gen. nov., sp. nov., a novel freshwater planctomycete with a giant genome from the family Gemmataceae.</title>
        <authorList>
            <person name="Kulichevskaya I.S."/>
            <person name="Naumoff D.G."/>
            <person name="Miroshnikov K."/>
            <person name="Ivanova A."/>
            <person name="Philippov D.A."/>
            <person name="Hakobyan A."/>
            <person name="Rijpstra I.C."/>
            <person name="Sinninghe Damste J.S."/>
            <person name="Liesack W."/>
            <person name="Dedysh S.N."/>
        </authorList>
    </citation>
    <scope>NUCLEOTIDE SEQUENCE [LARGE SCALE GENOMIC DNA]</scope>
    <source>
        <strain evidence="8">PX52</strain>
    </source>
</reference>
<dbReference type="Pfam" id="PF01040">
    <property type="entry name" value="UbiA"/>
    <property type="match status" value="1"/>
</dbReference>
<dbReference type="AlphaFoldDB" id="A0A5C1A7A1"/>
<keyword evidence="2" id="KW-1003">Cell membrane</keyword>
<dbReference type="PANTHER" id="PTHR42723:SF1">
    <property type="entry name" value="CHLOROPHYLL SYNTHASE, CHLOROPLASTIC"/>
    <property type="match status" value="1"/>
</dbReference>
<accession>A0A5C1A7A1</accession>
<dbReference type="EC" id="2.5.1.-" evidence="7"/>
<keyword evidence="8" id="KW-1185">Reference proteome</keyword>
<dbReference type="InterPro" id="IPR044878">
    <property type="entry name" value="UbiA_sf"/>
</dbReference>
<evidence type="ECO:0000313" key="7">
    <source>
        <dbReference type="EMBL" id="QEL13846.1"/>
    </source>
</evidence>
<evidence type="ECO:0000256" key="3">
    <source>
        <dbReference type="ARBA" id="ARBA00022692"/>
    </source>
</evidence>
<dbReference type="GO" id="GO:0016020">
    <property type="term" value="C:membrane"/>
    <property type="evidence" value="ECO:0007669"/>
    <property type="project" value="UniProtKB-SubCell"/>
</dbReference>